<dbReference type="EMBL" id="BARV01027189">
    <property type="protein sequence ID" value="GAI34529.1"/>
    <property type="molecule type" value="Genomic_DNA"/>
</dbReference>
<accession>X1PUJ3</accession>
<protein>
    <recommendedName>
        <fullName evidence="2">VCBS repeat-containing protein</fullName>
    </recommendedName>
</protein>
<comment type="caution">
    <text evidence="1">The sequence shown here is derived from an EMBL/GenBank/DDBJ whole genome shotgun (WGS) entry which is preliminary data.</text>
</comment>
<name>X1PUJ3_9ZZZZ</name>
<gene>
    <name evidence="1" type="ORF">S06H3_43792</name>
</gene>
<feature type="non-terminal residue" evidence="1">
    <location>
        <position position="1"/>
    </location>
</feature>
<dbReference type="AlphaFoldDB" id="X1PUJ3"/>
<reference evidence="1" key="1">
    <citation type="journal article" date="2014" name="Front. Microbiol.">
        <title>High frequency of phylogenetically diverse reductive dehalogenase-homologous genes in deep subseafloor sedimentary metagenomes.</title>
        <authorList>
            <person name="Kawai M."/>
            <person name="Futagami T."/>
            <person name="Toyoda A."/>
            <person name="Takaki Y."/>
            <person name="Nishi S."/>
            <person name="Hori S."/>
            <person name="Arai W."/>
            <person name="Tsubouchi T."/>
            <person name="Morono Y."/>
            <person name="Uchiyama I."/>
            <person name="Ito T."/>
            <person name="Fujiyama A."/>
            <person name="Inagaki F."/>
            <person name="Takami H."/>
        </authorList>
    </citation>
    <scope>NUCLEOTIDE SEQUENCE</scope>
    <source>
        <strain evidence="1">Expedition CK06-06</strain>
    </source>
</reference>
<evidence type="ECO:0000313" key="1">
    <source>
        <dbReference type="EMBL" id="GAI34529.1"/>
    </source>
</evidence>
<sequence>LALDAGLKPIPAMRFKIFEQKSYRDKGSPKPNVEPRELKVADVTNDGKDDLVTVIHDRIIIYPQD</sequence>
<evidence type="ECO:0008006" key="2">
    <source>
        <dbReference type="Google" id="ProtNLM"/>
    </source>
</evidence>
<proteinExistence type="predicted"/>
<organism evidence="1">
    <name type="scientific">marine sediment metagenome</name>
    <dbReference type="NCBI Taxonomy" id="412755"/>
    <lineage>
        <taxon>unclassified sequences</taxon>
        <taxon>metagenomes</taxon>
        <taxon>ecological metagenomes</taxon>
    </lineage>
</organism>